<keyword evidence="3" id="KW-1185">Reference proteome</keyword>
<evidence type="ECO:0000313" key="2">
    <source>
        <dbReference type="EMBL" id="GAA0187272.1"/>
    </source>
</evidence>
<accession>A0AAV3S3D1</accession>
<dbReference type="AlphaFoldDB" id="A0AAV3S3D1"/>
<evidence type="ECO:0008006" key="4">
    <source>
        <dbReference type="Google" id="ProtNLM"/>
    </source>
</evidence>
<dbReference type="Proteomes" id="UP001454036">
    <property type="component" value="Unassembled WGS sequence"/>
</dbReference>
<protein>
    <recommendedName>
        <fullName evidence="4">MULE transposase domain-containing protein</fullName>
    </recommendedName>
</protein>
<feature type="compositionally biased region" description="Low complexity" evidence="1">
    <location>
        <begin position="258"/>
        <end position="267"/>
    </location>
</feature>
<comment type="caution">
    <text evidence="2">The sequence shown here is derived from an EMBL/GenBank/DDBJ whole genome shotgun (WGS) entry which is preliminary data.</text>
</comment>
<reference evidence="2 3" key="1">
    <citation type="submission" date="2024-01" db="EMBL/GenBank/DDBJ databases">
        <title>The complete chloroplast genome sequence of Lithospermum erythrorhizon: insights into the phylogenetic relationship among Boraginaceae species and the maternal lineages of purple gromwells.</title>
        <authorList>
            <person name="Okada T."/>
            <person name="Watanabe K."/>
        </authorList>
    </citation>
    <scope>NUCLEOTIDE SEQUENCE [LARGE SCALE GENOMIC DNA]</scope>
</reference>
<evidence type="ECO:0000313" key="3">
    <source>
        <dbReference type="Proteomes" id="UP001454036"/>
    </source>
</evidence>
<organism evidence="2 3">
    <name type="scientific">Lithospermum erythrorhizon</name>
    <name type="common">Purple gromwell</name>
    <name type="synonym">Lithospermum officinale var. erythrorhizon</name>
    <dbReference type="NCBI Taxonomy" id="34254"/>
    <lineage>
        <taxon>Eukaryota</taxon>
        <taxon>Viridiplantae</taxon>
        <taxon>Streptophyta</taxon>
        <taxon>Embryophyta</taxon>
        <taxon>Tracheophyta</taxon>
        <taxon>Spermatophyta</taxon>
        <taxon>Magnoliopsida</taxon>
        <taxon>eudicotyledons</taxon>
        <taxon>Gunneridae</taxon>
        <taxon>Pentapetalae</taxon>
        <taxon>asterids</taxon>
        <taxon>lamiids</taxon>
        <taxon>Boraginales</taxon>
        <taxon>Boraginaceae</taxon>
        <taxon>Boraginoideae</taxon>
        <taxon>Lithospermeae</taxon>
        <taxon>Lithospermum</taxon>
    </lineage>
</organism>
<dbReference type="EMBL" id="BAABME010014552">
    <property type="protein sequence ID" value="GAA0187272.1"/>
    <property type="molecule type" value="Genomic_DNA"/>
</dbReference>
<name>A0AAV3S3D1_LITER</name>
<gene>
    <name evidence="2" type="ORF">LIER_34560</name>
</gene>
<sequence>MTCTKKIGYMFSLLAKEHSNDGWSFVVKHGCHDHDFPTYAEGQPLGKLLKDEYEEAFMRAVKDVFPESAYHLCRRHIEVNVRKHALKFTASKKFSEGYMRRFNEVISAPDAEVCDILGRVSRVALDIVRLEVSRIRTRKILWMSQIVVVIMDAHMESCVVMRLPSLNTLLYSESANVSEFEHLSKANLPRHSCSARLPSDWEITAWYFGISTTPPSSGSNKSRCSFIASTQSSLMSYGSNSVHPAPCPPPIKSSQNHSPSSPSTPTSLPLEGYVIVVEGVVVDEGEVEEEAEGYLIYIFRHIAPI</sequence>
<evidence type="ECO:0000256" key="1">
    <source>
        <dbReference type="SAM" id="MobiDB-lite"/>
    </source>
</evidence>
<feature type="region of interest" description="Disordered" evidence="1">
    <location>
        <begin position="237"/>
        <end position="267"/>
    </location>
</feature>
<proteinExistence type="predicted"/>